<protein>
    <recommendedName>
        <fullName evidence="4">DUF1616 domain-containing protein</fullName>
    </recommendedName>
</protein>
<keyword evidence="3" id="KW-1185">Reference proteome</keyword>
<feature type="transmembrane region" description="Helical" evidence="1">
    <location>
        <begin position="38"/>
        <end position="60"/>
    </location>
</feature>
<dbReference type="RefSeq" id="WP_171088551.1">
    <property type="nucleotide sequence ID" value="NZ_JABAIV010000014.1"/>
</dbReference>
<organism evidence="2 3">
    <name type="scientific">Telluria aromaticivorans</name>
    <dbReference type="NCBI Taxonomy" id="2725995"/>
    <lineage>
        <taxon>Bacteria</taxon>
        <taxon>Pseudomonadati</taxon>
        <taxon>Pseudomonadota</taxon>
        <taxon>Betaproteobacteria</taxon>
        <taxon>Burkholderiales</taxon>
        <taxon>Oxalobacteraceae</taxon>
        <taxon>Telluria group</taxon>
        <taxon>Telluria</taxon>
    </lineage>
</organism>
<evidence type="ECO:0000313" key="2">
    <source>
        <dbReference type="EMBL" id="NNG25764.1"/>
    </source>
</evidence>
<reference evidence="2 3" key="1">
    <citation type="submission" date="2020-04" db="EMBL/GenBank/DDBJ databases">
        <title>Massilia sp. nov., a cold adapted bacteria isolated from Arctic soil.</title>
        <authorList>
            <person name="Son J."/>
            <person name="Ka J.-O."/>
        </authorList>
    </citation>
    <scope>NUCLEOTIDE SEQUENCE [LARGE SCALE GENOMIC DNA]</scope>
    <source>
        <strain evidence="2 3">ML15P13</strain>
    </source>
</reference>
<accession>A0A7Y2P1Z0</accession>
<comment type="caution">
    <text evidence="2">The sequence shown here is derived from an EMBL/GenBank/DDBJ whole genome shotgun (WGS) entry which is preliminary data.</text>
</comment>
<name>A0A7Y2P1Z0_9BURK</name>
<feature type="transmembrane region" description="Helical" evidence="1">
    <location>
        <begin position="72"/>
        <end position="94"/>
    </location>
</feature>
<gene>
    <name evidence="2" type="ORF">HGB41_22535</name>
</gene>
<evidence type="ECO:0000256" key="1">
    <source>
        <dbReference type="SAM" id="Phobius"/>
    </source>
</evidence>
<keyword evidence="1" id="KW-1133">Transmembrane helix</keyword>
<keyword evidence="1" id="KW-0472">Membrane</keyword>
<sequence>MYDKRIKNAYFREMLGAVLLYGALLVLAIRIGRPMAEGALRTLLLVSPMIGFGLMLWAIARHIGRVDEYIRRLILESVSLGAGITAGLTFTYGFLENAGFPRLSMFSVWIVLCISTMVACVLRRLRER</sequence>
<dbReference type="AlphaFoldDB" id="A0A7Y2P1Z0"/>
<evidence type="ECO:0000313" key="3">
    <source>
        <dbReference type="Proteomes" id="UP000533905"/>
    </source>
</evidence>
<dbReference type="EMBL" id="JABAIV010000014">
    <property type="protein sequence ID" value="NNG25764.1"/>
    <property type="molecule type" value="Genomic_DNA"/>
</dbReference>
<feature type="transmembrane region" description="Helical" evidence="1">
    <location>
        <begin position="106"/>
        <end position="125"/>
    </location>
</feature>
<keyword evidence="1" id="KW-0812">Transmembrane</keyword>
<proteinExistence type="predicted"/>
<feature type="transmembrane region" description="Helical" evidence="1">
    <location>
        <begin position="14"/>
        <end position="32"/>
    </location>
</feature>
<dbReference type="Proteomes" id="UP000533905">
    <property type="component" value="Unassembled WGS sequence"/>
</dbReference>
<evidence type="ECO:0008006" key="4">
    <source>
        <dbReference type="Google" id="ProtNLM"/>
    </source>
</evidence>